<dbReference type="EC" id="1.3.-.-" evidence="9"/>
<feature type="domain" description="Dihydroorotate dehydrogenase catalytic" evidence="10">
    <location>
        <begin position="5"/>
        <end position="284"/>
    </location>
</feature>
<keyword evidence="8 9" id="KW-0560">Oxidoreductase</keyword>
<dbReference type="InterPro" id="IPR013785">
    <property type="entry name" value="Aldolase_TIM"/>
</dbReference>
<dbReference type="KEGG" id="dka:DKAM_0474"/>
<dbReference type="Gene3D" id="3.20.20.70">
    <property type="entry name" value="Aldolase class I"/>
    <property type="match status" value="1"/>
</dbReference>
<feature type="binding site" evidence="9">
    <location>
        <position position="127"/>
    </location>
    <ligand>
        <name>substrate</name>
    </ligand>
</feature>
<comment type="pathway">
    <text evidence="2 9">Pyrimidine metabolism; UMP biosynthesis via de novo pathway.</text>
</comment>
<comment type="similarity">
    <text evidence="3 9">Belongs to the dihydroorotate dehydrogenase family. Type 1 subfamily.</text>
</comment>
<feature type="binding site" evidence="9">
    <location>
        <position position="46"/>
    </location>
    <ligand>
        <name>substrate</name>
    </ligand>
</feature>
<dbReference type="InterPro" id="IPR050074">
    <property type="entry name" value="DHO_dehydrogenase"/>
</dbReference>
<dbReference type="InterPro" id="IPR024920">
    <property type="entry name" value="Dihydroorotate_DH_1"/>
</dbReference>
<dbReference type="CDD" id="cd04740">
    <property type="entry name" value="DHOD_1B_like"/>
    <property type="match status" value="1"/>
</dbReference>
<sequence length="302" mass="32067">MVEVLETSIAGLRLKHPVMNASGILGSEPEHLEILAKQGFSALVSKTITLNPREGYPPPIIVELRNNGLLNAVGLANPGARVIPVLARKARELSKPLILSIGGSSVEEFVKLAELASEAGVDAVELNLSCPHAEGYGLELGSDPMLVYRIVKDAVSVASLPVIAKLGLTDRVIESAGKALEAGVKALTLINTVKAMSIDVYTLKPVLSNKYGGLSGPPIHPIAVRVVYDVYREYRAEIIGVGGVSSWMDVAELILAGARAVQVGTALIWNENIVDEILSGLHKWLIDLGYNSLMDLVGIAVM</sequence>
<comment type="function">
    <text evidence="9">Catalyzes the conversion of dihydroorotate to orotate.</text>
</comment>
<protein>
    <recommendedName>
        <fullName evidence="9">Dihydroorotate dehydrogenase</fullName>
        <shortName evidence="9">DHOD</shortName>
        <shortName evidence="9">DHODase</shortName>
        <shortName evidence="9">DHOdehase</shortName>
        <ecNumber evidence="9">1.3.-.-</ecNumber>
    </recommendedName>
</protein>
<feature type="binding site" evidence="9">
    <location>
        <begin position="71"/>
        <end position="75"/>
    </location>
    <ligand>
        <name>substrate</name>
    </ligand>
</feature>
<feature type="binding site" evidence="9">
    <location>
        <position position="22"/>
    </location>
    <ligand>
        <name>FMN</name>
        <dbReference type="ChEBI" id="CHEBI:58210"/>
    </ligand>
</feature>
<evidence type="ECO:0000313" key="12">
    <source>
        <dbReference type="Proteomes" id="UP000006903"/>
    </source>
</evidence>
<dbReference type="InterPro" id="IPR049622">
    <property type="entry name" value="Dihydroorotate_DH_I"/>
</dbReference>
<dbReference type="AlphaFoldDB" id="B8D3W9"/>
<comment type="cofactor">
    <cofactor evidence="9">
        <name>FMN</name>
        <dbReference type="ChEBI" id="CHEBI:58210"/>
    </cofactor>
    <text evidence="9">Binds 1 FMN per subunit.</text>
</comment>
<feature type="active site" description="Nucleophile" evidence="9">
    <location>
        <position position="130"/>
    </location>
</feature>
<keyword evidence="7 9" id="KW-0665">Pyrimidine biosynthesis</keyword>
<evidence type="ECO:0000256" key="3">
    <source>
        <dbReference type="ARBA" id="ARBA00008008"/>
    </source>
</evidence>
<dbReference type="SUPFAM" id="SSF51395">
    <property type="entry name" value="FMN-linked oxidoreductases"/>
    <property type="match status" value="1"/>
</dbReference>
<dbReference type="HOGENOM" id="CLU_042042_0_1_2"/>
<dbReference type="InterPro" id="IPR033888">
    <property type="entry name" value="DHOD_1B"/>
</dbReference>
<feature type="binding site" evidence="9">
    <location>
        <begin position="242"/>
        <end position="243"/>
    </location>
    <ligand>
        <name>FMN</name>
        <dbReference type="ChEBI" id="CHEBI:58210"/>
    </ligand>
</feature>
<feature type="binding site" evidence="9">
    <location>
        <begin position="46"/>
        <end position="47"/>
    </location>
    <ligand>
        <name>FMN</name>
        <dbReference type="ChEBI" id="CHEBI:58210"/>
    </ligand>
</feature>
<feature type="binding site" evidence="9">
    <location>
        <position position="190"/>
    </location>
    <ligand>
        <name>FMN</name>
        <dbReference type="ChEBI" id="CHEBI:58210"/>
    </ligand>
</feature>
<evidence type="ECO:0000256" key="8">
    <source>
        <dbReference type="ARBA" id="ARBA00023002"/>
    </source>
</evidence>
<dbReference type="HAMAP" id="MF_00224">
    <property type="entry name" value="DHO_dh_type1"/>
    <property type="match status" value="1"/>
</dbReference>
<dbReference type="eggNOG" id="arCOG00603">
    <property type="taxonomic scope" value="Archaea"/>
</dbReference>
<evidence type="ECO:0000256" key="9">
    <source>
        <dbReference type="HAMAP-Rule" id="MF_00224"/>
    </source>
</evidence>
<dbReference type="STRING" id="490899.DKAM_0474"/>
<keyword evidence="5 9" id="KW-0285">Flavoprotein</keyword>
<dbReference type="NCBIfam" id="TIGR01037">
    <property type="entry name" value="pyrD_sub1_fam"/>
    <property type="match status" value="1"/>
</dbReference>
<feature type="binding site" evidence="9">
    <location>
        <begin position="191"/>
        <end position="192"/>
    </location>
    <ligand>
        <name>substrate</name>
    </ligand>
</feature>
<evidence type="ECO:0000256" key="4">
    <source>
        <dbReference type="ARBA" id="ARBA00022490"/>
    </source>
</evidence>
<dbReference type="UniPathway" id="UPA00070"/>
<dbReference type="NCBIfam" id="NF041011">
    <property type="entry name" value="dihydoor_dh_Arch"/>
    <property type="match status" value="1"/>
</dbReference>
<evidence type="ECO:0000256" key="5">
    <source>
        <dbReference type="ARBA" id="ARBA00022630"/>
    </source>
</evidence>
<dbReference type="GO" id="GO:0044205">
    <property type="term" value="P:'de novo' UMP biosynthetic process"/>
    <property type="evidence" value="ECO:0007669"/>
    <property type="project" value="UniProtKB-UniRule"/>
</dbReference>
<evidence type="ECO:0000256" key="7">
    <source>
        <dbReference type="ARBA" id="ARBA00022975"/>
    </source>
</evidence>
<dbReference type="InterPro" id="IPR012135">
    <property type="entry name" value="Dihydroorotate_DH_1_2"/>
</dbReference>
<gene>
    <name evidence="9" type="primary">pyrD</name>
    <name evidence="11" type="ordered locus">DKAM_0474</name>
</gene>
<dbReference type="Proteomes" id="UP000006903">
    <property type="component" value="Chromosome"/>
</dbReference>
<name>B8D3W9_DESA1</name>
<proteinExistence type="inferred from homology"/>
<dbReference type="PROSITE" id="PS00912">
    <property type="entry name" value="DHODEHASE_2"/>
    <property type="match status" value="1"/>
</dbReference>
<dbReference type="FunFam" id="3.20.20.70:FF:000027">
    <property type="entry name" value="Dihydropyrimidine dehydrogenase [NADP(+)]"/>
    <property type="match status" value="1"/>
</dbReference>
<evidence type="ECO:0000256" key="2">
    <source>
        <dbReference type="ARBA" id="ARBA00004725"/>
    </source>
</evidence>
<dbReference type="Pfam" id="PF01180">
    <property type="entry name" value="DHO_dh"/>
    <property type="match status" value="1"/>
</dbReference>
<evidence type="ECO:0000259" key="10">
    <source>
        <dbReference type="Pfam" id="PF01180"/>
    </source>
</evidence>
<feature type="binding site" evidence="9">
    <location>
        <position position="165"/>
    </location>
    <ligand>
        <name>FMN</name>
        <dbReference type="ChEBI" id="CHEBI:58210"/>
    </ligand>
</feature>
<keyword evidence="6 9" id="KW-0288">FMN</keyword>
<dbReference type="NCBIfam" id="NF005574">
    <property type="entry name" value="PRK07259.1"/>
    <property type="match status" value="1"/>
</dbReference>
<feature type="binding site" evidence="9">
    <location>
        <begin position="264"/>
        <end position="265"/>
    </location>
    <ligand>
        <name>FMN</name>
        <dbReference type="ChEBI" id="CHEBI:58210"/>
    </ligand>
</feature>
<comment type="subcellular location">
    <subcellularLocation>
        <location evidence="1 9">Cytoplasm</location>
    </subcellularLocation>
</comment>
<dbReference type="InterPro" id="IPR001295">
    <property type="entry name" value="Dihydroorotate_DH_CS"/>
</dbReference>
<dbReference type="InterPro" id="IPR053488">
    <property type="entry name" value="DHODH_Type1"/>
</dbReference>
<dbReference type="GO" id="GO:0005737">
    <property type="term" value="C:cytoplasm"/>
    <property type="evidence" value="ECO:0007669"/>
    <property type="project" value="UniProtKB-SubCell"/>
</dbReference>
<comment type="catalytic activity">
    <reaction evidence="9">
        <text>(S)-dihydroorotate + A = orotate + AH2</text>
        <dbReference type="Rhea" id="RHEA:18073"/>
        <dbReference type="ChEBI" id="CHEBI:13193"/>
        <dbReference type="ChEBI" id="CHEBI:17499"/>
        <dbReference type="ChEBI" id="CHEBI:30839"/>
        <dbReference type="ChEBI" id="CHEBI:30864"/>
    </reaction>
</comment>
<dbReference type="PANTHER" id="PTHR48109:SF1">
    <property type="entry name" value="DIHYDROOROTATE DEHYDROGENASE (FUMARATE)"/>
    <property type="match status" value="1"/>
</dbReference>
<feature type="binding site" evidence="9">
    <location>
        <position position="127"/>
    </location>
    <ligand>
        <name>FMN</name>
        <dbReference type="ChEBI" id="CHEBI:58210"/>
    </ligand>
</feature>
<dbReference type="PIRSF" id="PIRSF000164">
    <property type="entry name" value="DHO_oxidase"/>
    <property type="match status" value="1"/>
</dbReference>
<organism evidence="11 12">
    <name type="scientific">Desulfurococcus amylolyticus (strain DSM 18924 / JCM 16383 / VKM B-2413 / 1221n)</name>
    <name type="common">Desulfurococcus kamchatkensis</name>
    <dbReference type="NCBI Taxonomy" id="490899"/>
    <lineage>
        <taxon>Archaea</taxon>
        <taxon>Thermoproteota</taxon>
        <taxon>Thermoprotei</taxon>
        <taxon>Desulfurococcales</taxon>
        <taxon>Desulfurococcaceae</taxon>
        <taxon>Desulfurococcus</taxon>
    </lineage>
</organism>
<evidence type="ECO:0000256" key="1">
    <source>
        <dbReference type="ARBA" id="ARBA00004496"/>
    </source>
</evidence>
<evidence type="ECO:0000256" key="6">
    <source>
        <dbReference type="ARBA" id="ARBA00022643"/>
    </source>
</evidence>
<accession>B8D3W9</accession>
<dbReference type="EMBL" id="CP001140">
    <property type="protein sequence ID" value="ACL10800.1"/>
    <property type="molecule type" value="Genomic_DNA"/>
</dbReference>
<dbReference type="PANTHER" id="PTHR48109">
    <property type="entry name" value="DIHYDROOROTATE DEHYDROGENASE (QUINONE), MITOCHONDRIAL-RELATED"/>
    <property type="match status" value="1"/>
</dbReference>
<dbReference type="InterPro" id="IPR005720">
    <property type="entry name" value="Dihydroorotate_DH_cat"/>
</dbReference>
<evidence type="ECO:0000313" key="11">
    <source>
        <dbReference type="EMBL" id="ACL10800.1"/>
    </source>
</evidence>
<feature type="binding site" evidence="9">
    <location>
        <position position="216"/>
    </location>
    <ligand>
        <name>FMN</name>
        <dbReference type="ChEBI" id="CHEBI:58210"/>
    </ligand>
</feature>
<dbReference type="GO" id="GO:0006207">
    <property type="term" value="P:'de novo' pyrimidine nucleobase biosynthetic process"/>
    <property type="evidence" value="ECO:0007669"/>
    <property type="project" value="InterPro"/>
</dbReference>
<comment type="caution">
    <text evidence="9">Lacks conserved residue(s) required for the propagation of feature annotation.</text>
</comment>
<dbReference type="GO" id="GO:0004152">
    <property type="term" value="F:dihydroorotate dehydrogenase activity"/>
    <property type="evidence" value="ECO:0007669"/>
    <property type="project" value="UniProtKB-UniRule"/>
</dbReference>
<keyword evidence="4 9" id="KW-0963">Cytoplasm</keyword>
<reference evidence="11 12" key="1">
    <citation type="journal article" date="2009" name="J. Bacteriol.">
        <title>Complete genome sequence of the anaerobic, protein-degrading hyperthermophilic crenarchaeon Desulfurococcus kamchatkensis.</title>
        <authorList>
            <person name="Ravin N.V."/>
            <person name="Mardanov A.V."/>
            <person name="Beletsky A.V."/>
            <person name="Kublanov I.V."/>
            <person name="Kolganova T.V."/>
            <person name="Lebedinsky A.V."/>
            <person name="Chernyh N.A."/>
            <person name="Bonch-Osmolovskaya E.A."/>
            <person name="Skryabin K.G."/>
        </authorList>
    </citation>
    <scope>NUCLEOTIDE SEQUENCE [LARGE SCALE GENOMIC DNA]</scope>
    <source>
        <strain evidence="12">DSM 18924 / JCM 16383 / VKM B-2413 / 1221n</strain>
    </source>
</reference>